<keyword evidence="13" id="KW-1185">Reference proteome</keyword>
<evidence type="ECO:0000256" key="9">
    <source>
        <dbReference type="PROSITE-ProRule" id="PRU00433"/>
    </source>
</evidence>
<dbReference type="Gene3D" id="1.10.760.10">
    <property type="entry name" value="Cytochrome c-like domain"/>
    <property type="match status" value="1"/>
</dbReference>
<evidence type="ECO:0000256" key="4">
    <source>
        <dbReference type="ARBA" id="ARBA00022617"/>
    </source>
</evidence>
<dbReference type="InterPro" id="IPR009056">
    <property type="entry name" value="Cyt_c-like_dom"/>
</dbReference>
<comment type="similarity">
    <text evidence="2">Belongs to the cytochrome c family. PetJ subfamily.</text>
</comment>
<dbReference type="EMBL" id="CP063845">
    <property type="protein sequence ID" value="UFP96867.1"/>
    <property type="molecule type" value="Genomic_DNA"/>
</dbReference>
<name>A0ABY3PTA2_9CYAN</name>
<gene>
    <name evidence="12" type="ORF">ISF26_00585</name>
</gene>
<keyword evidence="4 9" id="KW-0349">Heme</keyword>
<keyword evidence="8" id="KW-0793">Thylakoid</keyword>
<evidence type="ECO:0000313" key="13">
    <source>
        <dbReference type="Proteomes" id="UP001054846"/>
    </source>
</evidence>
<feature type="signal peptide" evidence="10">
    <location>
        <begin position="1"/>
        <end position="18"/>
    </location>
</feature>
<dbReference type="PANTHER" id="PTHR34688">
    <property type="entry name" value="CYTOCHROME C6, CHLOROPLASTIC"/>
    <property type="match status" value="1"/>
</dbReference>
<keyword evidence="3" id="KW-0813">Transport</keyword>
<evidence type="ECO:0000256" key="5">
    <source>
        <dbReference type="ARBA" id="ARBA00022723"/>
    </source>
</evidence>
<evidence type="ECO:0000313" key="12">
    <source>
        <dbReference type="EMBL" id="UFP96867.1"/>
    </source>
</evidence>
<dbReference type="PANTHER" id="PTHR34688:SF2">
    <property type="entry name" value="CYTOCHROME C6, CHLOROPLASTIC"/>
    <property type="match status" value="1"/>
</dbReference>
<dbReference type="InterPro" id="IPR036909">
    <property type="entry name" value="Cyt_c-like_dom_sf"/>
</dbReference>
<evidence type="ECO:0000256" key="10">
    <source>
        <dbReference type="SAM" id="SignalP"/>
    </source>
</evidence>
<dbReference type="InterPro" id="IPR023655">
    <property type="entry name" value="Cyt_C6"/>
</dbReference>
<comment type="subcellular location">
    <subcellularLocation>
        <location evidence="1">Cellular thylakoid lumen</location>
    </subcellularLocation>
</comment>
<reference evidence="12 13" key="1">
    <citation type="journal article" date="2021" name="Genome Biol. Evol.">
        <title>Complete Genome Sequencing of a Novel Gloeobacter Species from a Waterfall Cave in Mexico.</title>
        <authorList>
            <person name="Saw J.H."/>
            <person name="Cardona T."/>
            <person name="Montejano G."/>
        </authorList>
    </citation>
    <scope>NUCLEOTIDE SEQUENCE [LARGE SCALE GENOMIC DNA]</scope>
    <source>
        <strain evidence="12">MG652769</strain>
    </source>
</reference>
<feature type="domain" description="Cytochrome c" evidence="11">
    <location>
        <begin position="26"/>
        <end position="108"/>
    </location>
</feature>
<evidence type="ECO:0000256" key="3">
    <source>
        <dbReference type="ARBA" id="ARBA00022448"/>
    </source>
</evidence>
<evidence type="ECO:0000256" key="2">
    <source>
        <dbReference type="ARBA" id="ARBA00009650"/>
    </source>
</evidence>
<keyword evidence="7 9" id="KW-0408">Iron</keyword>
<keyword evidence="5 9" id="KW-0479">Metal-binding</keyword>
<dbReference type="PROSITE" id="PS51007">
    <property type="entry name" value="CYTC"/>
    <property type="match status" value="1"/>
</dbReference>
<feature type="chain" id="PRO_5045110097" evidence="10">
    <location>
        <begin position="19"/>
        <end position="114"/>
    </location>
</feature>
<evidence type="ECO:0000256" key="8">
    <source>
        <dbReference type="ARBA" id="ARBA00023078"/>
    </source>
</evidence>
<organism evidence="12 13">
    <name type="scientific">Gloeobacter morelensis MG652769</name>
    <dbReference type="NCBI Taxonomy" id="2781736"/>
    <lineage>
        <taxon>Bacteria</taxon>
        <taxon>Bacillati</taxon>
        <taxon>Cyanobacteriota</taxon>
        <taxon>Cyanophyceae</taxon>
        <taxon>Gloeobacterales</taxon>
        <taxon>Gloeobacteraceae</taxon>
        <taxon>Gloeobacter</taxon>
        <taxon>Gloeobacter morelensis</taxon>
    </lineage>
</organism>
<dbReference type="SUPFAM" id="SSF46626">
    <property type="entry name" value="Cytochrome c"/>
    <property type="match status" value="1"/>
</dbReference>
<evidence type="ECO:0000256" key="7">
    <source>
        <dbReference type="ARBA" id="ARBA00023004"/>
    </source>
</evidence>
<keyword evidence="6" id="KW-0249">Electron transport</keyword>
<proteinExistence type="inferred from homology"/>
<sequence length="114" mass="12058">MKQLVGGLLLSVVGIVFAVSSLQAAADLAQGEKVFKANCAMCHAGGRNTVNPAKSLKIEDLKKYKMDTAAAISAQLYNGKGAMPAFGKNGKLKQDQIDSVTAYVLDQANKGWKK</sequence>
<accession>A0ABY3PTA2</accession>
<dbReference type="RefSeq" id="WP_418886978.1">
    <property type="nucleotide sequence ID" value="NZ_CP063845.1"/>
</dbReference>
<evidence type="ECO:0000256" key="6">
    <source>
        <dbReference type="ARBA" id="ARBA00022982"/>
    </source>
</evidence>
<dbReference type="Pfam" id="PF13442">
    <property type="entry name" value="Cytochrome_CBB3"/>
    <property type="match status" value="1"/>
</dbReference>
<dbReference type="Proteomes" id="UP001054846">
    <property type="component" value="Chromosome"/>
</dbReference>
<evidence type="ECO:0000256" key="1">
    <source>
        <dbReference type="ARBA" id="ARBA00004518"/>
    </source>
</evidence>
<keyword evidence="10" id="KW-0732">Signal</keyword>
<evidence type="ECO:0000259" key="11">
    <source>
        <dbReference type="PROSITE" id="PS51007"/>
    </source>
</evidence>
<protein>
    <submittedName>
        <fullName evidence="12">C-type cytochrome</fullName>
    </submittedName>
</protein>